<comment type="function">
    <text evidence="8 10">Plays an essential role in the initiation and regulation of chromosomal replication. ATP-DnaA binds to the origin of replication (oriC) to initiate formation of the DNA replication initiation complex once per cell cycle. Binds the DnaA box (a 9 base pair repeat at the origin) and separates the double-stranded (ds)DNA. Forms a right-handed helical filament on oriC DNA; dsDNA binds to the exterior of the filament while single-stranded (ss)DNA is stabiized in the filament's interior. The ATP-DnaA-oriC complex binds and stabilizes one strand of the AT-rich DNA unwinding element (DUE), permitting loading of DNA polymerase. After initiation quickly degrades to an ADP-DnaA complex that is not apt for DNA replication. Binds acidic phospholipids.</text>
</comment>
<dbReference type="GO" id="GO:0003688">
    <property type="term" value="F:DNA replication origin binding"/>
    <property type="evidence" value="ECO:0007669"/>
    <property type="project" value="UniProtKB-UniRule"/>
</dbReference>
<feature type="domain" description="Chromosomal replication initiator DnaA C-terminal" evidence="13">
    <location>
        <begin position="346"/>
        <end position="415"/>
    </location>
</feature>
<dbReference type="GO" id="GO:0006275">
    <property type="term" value="P:regulation of DNA replication"/>
    <property type="evidence" value="ECO:0007669"/>
    <property type="project" value="UniProtKB-UniRule"/>
</dbReference>
<evidence type="ECO:0000256" key="11">
    <source>
        <dbReference type="RuleBase" id="RU004227"/>
    </source>
</evidence>
<dbReference type="InterPro" id="IPR024633">
    <property type="entry name" value="DnaA_N_dom"/>
</dbReference>
<comment type="domain">
    <text evidence="8">Domain I is involved in oligomerization and binding regulators, domain II is flexibile and of varying length in different bacteria, domain III forms the AAA+ region, while domain IV binds dsDNA.</text>
</comment>
<dbReference type="PANTHER" id="PTHR30050:SF2">
    <property type="entry name" value="CHROMOSOMAL REPLICATION INITIATOR PROTEIN DNAA"/>
    <property type="match status" value="1"/>
</dbReference>
<keyword evidence="3 8" id="KW-0235">DNA replication</keyword>
<evidence type="ECO:0000256" key="8">
    <source>
        <dbReference type="HAMAP-Rule" id="MF_00377"/>
    </source>
</evidence>
<feature type="region of interest" description="Domain IV, binds dsDNA" evidence="8">
    <location>
        <begin position="319"/>
        <end position="440"/>
    </location>
</feature>
<dbReference type="Gene3D" id="3.30.300.180">
    <property type="match status" value="1"/>
</dbReference>
<evidence type="ECO:0000259" key="12">
    <source>
        <dbReference type="SMART" id="SM00382"/>
    </source>
</evidence>
<feature type="domain" description="AAA+ ATPase" evidence="12">
    <location>
        <begin position="137"/>
        <end position="263"/>
    </location>
</feature>
<keyword evidence="5 8" id="KW-0067">ATP-binding</keyword>
<dbReference type="InterPro" id="IPR020591">
    <property type="entry name" value="Chromosome_initiator_DnaA-like"/>
</dbReference>
<accession>A0A650EM02</accession>
<dbReference type="HAMAP" id="MF_00377">
    <property type="entry name" value="DnaA_bact"/>
    <property type="match status" value="1"/>
</dbReference>
<evidence type="ECO:0000256" key="10">
    <source>
        <dbReference type="RuleBase" id="RU000577"/>
    </source>
</evidence>
<reference evidence="14" key="1">
    <citation type="journal article" date="2020" name="J. ISSAAS">
        <title>Lactobacilli and other gastrointestinal microbiota of Peromyscus leucopus, reservoir host for agents of Lyme disease and other zoonoses in North America.</title>
        <authorList>
            <person name="Milovic A."/>
            <person name="Bassam K."/>
            <person name="Shao H."/>
            <person name="Chatzistamou I."/>
            <person name="Tufts D.M."/>
            <person name="Diuk-Wasser M."/>
            <person name="Barbour A.G."/>
        </authorList>
    </citation>
    <scope>NUCLEOTIDE SEQUENCE</scope>
    <source>
        <strain evidence="14">LL4</strain>
    </source>
</reference>
<dbReference type="InterPro" id="IPR010921">
    <property type="entry name" value="Trp_repressor/repl_initiator"/>
</dbReference>
<dbReference type="InterPro" id="IPR025662">
    <property type="entry name" value="Sigma_54_int_dom_ATP-bd_1"/>
</dbReference>
<dbReference type="GO" id="GO:0006270">
    <property type="term" value="P:DNA replication initiation"/>
    <property type="evidence" value="ECO:0007669"/>
    <property type="project" value="UniProtKB-UniRule"/>
</dbReference>
<feature type="binding site" evidence="8">
    <location>
        <position position="152"/>
    </location>
    <ligand>
        <name>ATP</name>
        <dbReference type="ChEBI" id="CHEBI:30616"/>
    </ligand>
</feature>
<dbReference type="GO" id="GO:0005737">
    <property type="term" value="C:cytoplasm"/>
    <property type="evidence" value="ECO:0007669"/>
    <property type="project" value="UniProtKB-SubCell"/>
</dbReference>
<comment type="subunit">
    <text evidence="8">Oligomerizes as a right-handed, spiral filament on DNA at oriC.</text>
</comment>
<dbReference type="Gene3D" id="1.10.1750.10">
    <property type="match status" value="1"/>
</dbReference>
<feature type="binding site" evidence="8">
    <location>
        <position position="150"/>
    </location>
    <ligand>
        <name>ATP</name>
        <dbReference type="ChEBI" id="CHEBI:30616"/>
    </ligand>
</feature>
<dbReference type="GO" id="GO:0005524">
    <property type="term" value="F:ATP binding"/>
    <property type="evidence" value="ECO:0007669"/>
    <property type="project" value="UniProtKB-UniRule"/>
</dbReference>
<evidence type="ECO:0000256" key="3">
    <source>
        <dbReference type="ARBA" id="ARBA00022705"/>
    </source>
</evidence>
<dbReference type="InterPro" id="IPR027417">
    <property type="entry name" value="P-loop_NTPase"/>
</dbReference>
<comment type="similarity">
    <text evidence="1 8 11">Belongs to the DnaA family.</text>
</comment>
<feature type="binding site" evidence="8">
    <location>
        <position position="148"/>
    </location>
    <ligand>
        <name>ATP</name>
        <dbReference type="ChEBI" id="CHEBI:30616"/>
    </ligand>
</feature>
<sequence length="440" mass="50056">MLIDDILNKLKTKLNQSEYDSYISLMEYDEDASRSDIEVFYVPNIFVADWIKSNYLEIIADLFKEANPNGVKPIIHIKVKEKKENVKSLKNNKNILIASSNSFSLNPFYTFENFIVGKSNEHAYTVAKMIVKEQATAYNPVLFYGQSGVGKTHLINAIGNYAKDCNKNVLYTTSENFLNDFLTKLKRGTMDSFRDKYRKCDYLLIDDVQFFGGKEGVQEEMLHTFNELYNCKKQIVITSDKPPKEIKGLEDRLRSRFEWGNMAEITSPELETKISIIKSKCAINHISLDAETISYIASNIHNNVRQLEGILATINVQSSLSPEGSLIKIAKNVLRNYQTENLEGITLENIIKTVSKELNIKPSEIVSKERSRNIVFARRIVIYLARSLTLNSTPILAKNLGMKDHSAISKAMKAIETEMNENLTTKSIVENIKSKIEQSS</sequence>
<dbReference type="AlphaFoldDB" id="A0A650EM02"/>
<dbReference type="Pfam" id="PF11638">
    <property type="entry name" value="DnaA_N"/>
    <property type="match status" value="1"/>
</dbReference>
<dbReference type="Pfam" id="PF08299">
    <property type="entry name" value="Bac_DnaA_C"/>
    <property type="match status" value="1"/>
</dbReference>
<evidence type="ECO:0000256" key="2">
    <source>
        <dbReference type="ARBA" id="ARBA00022490"/>
    </source>
</evidence>
<gene>
    <name evidence="8 14" type="primary">dnaA</name>
    <name evidence="14" type="ORF">Helico6505_1430</name>
</gene>
<evidence type="ECO:0000256" key="7">
    <source>
        <dbReference type="ARBA" id="ARBA00023125"/>
    </source>
</evidence>
<feature type="region of interest" description="Domain I, interacts with DnaA modulators" evidence="8">
    <location>
        <begin position="1"/>
        <end position="85"/>
    </location>
</feature>
<dbReference type="InterPro" id="IPR038454">
    <property type="entry name" value="DnaA_N_sf"/>
</dbReference>
<name>A0A650EM02_9HELI</name>
<dbReference type="Gene3D" id="3.40.50.300">
    <property type="entry name" value="P-loop containing nucleotide triphosphate hydrolases"/>
    <property type="match status" value="1"/>
</dbReference>
<dbReference type="NCBIfam" id="TIGR00362">
    <property type="entry name" value="DnaA"/>
    <property type="match status" value="1"/>
</dbReference>
<dbReference type="Pfam" id="PF00308">
    <property type="entry name" value="Bac_DnaA"/>
    <property type="match status" value="1"/>
</dbReference>
<dbReference type="InterPro" id="IPR013159">
    <property type="entry name" value="DnaA_C"/>
</dbReference>
<dbReference type="SUPFAM" id="SSF48295">
    <property type="entry name" value="TrpR-like"/>
    <property type="match status" value="1"/>
</dbReference>
<dbReference type="PROSITE" id="PS00675">
    <property type="entry name" value="SIGMA54_INTERACT_1"/>
    <property type="match status" value="1"/>
</dbReference>
<proteinExistence type="inferred from homology"/>
<dbReference type="FunFam" id="3.40.50.300:FF:000668">
    <property type="entry name" value="Chromosomal replication initiator protein DnaA"/>
    <property type="match status" value="1"/>
</dbReference>
<dbReference type="CDD" id="cd00009">
    <property type="entry name" value="AAA"/>
    <property type="match status" value="1"/>
</dbReference>
<dbReference type="GO" id="GO:0008289">
    <property type="term" value="F:lipid binding"/>
    <property type="evidence" value="ECO:0007669"/>
    <property type="project" value="UniProtKB-KW"/>
</dbReference>
<keyword evidence="7 8" id="KW-0238">DNA-binding</keyword>
<evidence type="ECO:0000256" key="6">
    <source>
        <dbReference type="ARBA" id="ARBA00023121"/>
    </source>
</evidence>
<protein>
    <recommendedName>
        <fullName evidence="8 9">Chromosomal replication initiator protein DnaA</fullName>
    </recommendedName>
</protein>
<dbReference type="SMART" id="SM00382">
    <property type="entry name" value="AAA"/>
    <property type="match status" value="1"/>
</dbReference>
<evidence type="ECO:0000313" key="14">
    <source>
        <dbReference type="EMBL" id="QGT50311.1"/>
    </source>
</evidence>
<dbReference type="CDD" id="cd06571">
    <property type="entry name" value="Bac_DnaA_C"/>
    <property type="match status" value="1"/>
</dbReference>
<evidence type="ECO:0000256" key="9">
    <source>
        <dbReference type="NCBIfam" id="TIGR00362"/>
    </source>
</evidence>
<keyword evidence="4 8" id="KW-0547">Nucleotide-binding</keyword>
<evidence type="ECO:0000256" key="5">
    <source>
        <dbReference type="ARBA" id="ARBA00022840"/>
    </source>
</evidence>
<evidence type="ECO:0000256" key="4">
    <source>
        <dbReference type="ARBA" id="ARBA00022741"/>
    </source>
</evidence>
<keyword evidence="6 8" id="KW-0446">Lipid-binding</keyword>
<dbReference type="InterPro" id="IPR001957">
    <property type="entry name" value="Chromosome_initiator_DnaA"/>
</dbReference>
<dbReference type="SMART" id="SM00760">
    <property type="entry name" value="Bac_DnaA_C"/>
    <property type="match status" value="1"/>
</dbReference>
<dbReference type="EMBL" id="MN577568">
    <property type="protein sequence ID" value="QGT50311.1"/>
    <property type="molecule type" value="Genomic_DNA"/>
</dbReference>
<organism evidence="14">
    <name type="scientific">uncultured Helicobacter sp</name>
    <dbReference type="NCBI Taxonomy" id="175537"/>
    <lineage>
        <taxon>Bacteria</taxon>
        <taxon>Pseudomonadati</taxon>
        <taxon>Campylobacterota</taxon>
        <taxon>Epsilonproteobacteria</taxon>
        <taxon>Campylobacterales</taxon>
        <taxon>Helicobacteraceae</taxon>
        <taxon>Helicobacter</taxon>
        <taxon>environmental samples</taxon>
    </lineage>
</organism>
<dbReference type="PANTHER" id="PTHR30050">
    <property type="entry name" value="CHROMOSOMAL REPLICATION INITIATOR PROTEIN DNAA"/>
    <property type="match status" value="1"/>
</dbReference>
<keyword evidence="2 8" id="KW-0963">Cytoplasm</keyword>
<feature type="binding site" evidence="8">
    <location>
        <position position="151"/>
    </location>
    <ligand>
        <name>ATP</name>
        <dbReference type="ChEBI" id="CHEBI:30616"/>
    </ligand>
</feature>
<evidence type="ECO:0000256" key="1">
    <source>
        <dbReference type="ARBA" id="ARBA00006583"/>
    </source>
</evidence>
<dbReference type="PROSITE" id="PS01008">
    <property type="entry name" value="DNAA"/>
    <property type="match status" value="1"/>
</dbReference>
<dbReference type="InterPro" id="IPR003593">
    <property type="entry name" value="AAA+_ATPase"/>
</dbReference>
<evidence type="ECO:0000259" key="13">
    <source>
        <dbReference type="SMART" id="SM00760"/>
    </source>
</evidence>
<comment type="caution">
    <text evidence="8">Lacks conserved residue(s) required for the propagation of feature annotation.</text>
</comment>
<dbReference type="PRINTS" id="PR00051">
    <property type="entry name" value="DNAA"/>
</dbReference>
<dbReference type="InterPro" id="IPR018312">
    <property type="entry name" value="Chromosome_initiator_DnaA_CS"/>
</dbReference>
<dbReference type="Gene3D" id="1.10.8.60">
    <property type="match status" value="1"/>
</dbReference>
<dbReference type="InterPro" id="IPR013317">
    <property type="entry name" value="DnaA_dom"/>
</dbReference>
<dbReference type="SUPFAM" id="SSF52540">
    <property type="entry name" value="P-loop containing nucleoside triphosphate hydrolases"/>
    <property type="match status" value="1"/>
</dbReference>
<dbReference type="GO" id="GO:0005886">
    <property type="term" value="C:plasma membrane"/>
    <property type="evidence" value="ECO:0007669"/>
    <property type="project" value="TreeGrafter"/>
</dbReference>
<comment type="subcellular location">
    <subcellularLocation>
        <location evidence="8">Cytoplasm</location>
    </subcellularLocation>
</comment>